<feature type="transmembrane region" description="Helical" evidence="1">
    <location>
        <begin position="89"/>
        <end position="110"/>
    </location>
</feature>
<accession>X1FAU2</accession>
<sequence length="182" mass="21831">MITKSTREYFDSKFNKLEQIQDFTTIQTTLLAIVFSLFIFSITAIFVNFNPTLTVISYLMIFVEFSLLYTILISIFSKDWESKLNSLSIAIWLIVLIFTLLFVTYLYTQINFWLFKTYEVNNISYVIVTLLTFIISILLDRKFLDRKYRDRFKILFIEGEKKSGNHDLFEFLDIYLKKFLRK</sequence>
<keyword evidence="1" id="KW-0472">Membrane</keyword>
<evidence type="ECO:0000313" key="2">
    <source>
        <dbReference type="EMBL" id="GAH42771.1"/>
    </source>
</evidence>
<feature type="transmembrane region" description="Helical" evidence="1">
    <location>
        <begin position="30"/>
        <end position="49"/>
    </location>
</feature>
<evidence type="ECO:0000256" key="1">
    <source>
        <dbReference type="SAM" id="Phobius"/>
    </source>
</evidence>
<dbReference type="AlphaFoldDB" id="X1FAU2"/>
<protein>
    <submittedName>
        <fullName evidence="2">Uncharacterized protein</fullName>
    </submittedName>
</protein>
<dbReference type="EMBL" id="BARU01011229">
    <property type="protein sequence ID" value="GAH42771.1"/>
    <property type="molecule type" value="Genomic_DNA"/>
</dbReference>
<feature type="non-terminal residue" evidence="2">
    <location>
        <position position="182"/>
    </location>
</feature>
<reference evidence="2" key="1">
    <citation type="journal article" date="2014" name="Front. Microbiol.">
        <title>High frequency of phylogenetically diverse reductive dehalogenase-homologous genes in deep subseafloor sedimentary metagenomes.</title>
        <authorList>
            <person name="Kawai M."/>
            <person name="Futagami T."/>
            <person name="Toyoda A."/>
            <person name="Takaki Y."/>
            <person name="Nishi S."/>
            <person name="Hori S."/>
            <person name="Arai W."/>
            <person name="Tsubouchi T."/>
            <person name="Morono Y."/>
            <person name="Uchiyama I."/>
            <person name="Ito T."/>
            <person name="Fujiyama A."/>
            <person name="Inagaki F."/>
            <person name="Takami H."/>
        </authorList>
    </citation>
    <scope>NUCLEOTIDE SEQUENCE</scope>
    <source>
        <strain evidence="2">Expedition CK06-06</strain>
    </source>
</reference>
<feature type="transmembrane region" description="Helical" evidence="1">
    <location>
        <begin position="55"/>
        <end position="77"/>
    </location>
</feature>
<organism evidence="2">
    <name type="scientific">marine sediment metagenome</name>
    <dbReference type="NCBI Taxonomy" id="412755"/>
    <lineage>
        <taxon>unclassified sequences</taxon>
        <taxon>metagenomes</taxon>
        <taxon>ecological metagenomes</taxon>
    </lineage>
</organism>
<name>X1FAU2_9ZZZZ</name>
<feature type="transmembrane region" description="Helical" evidence="1">
    <location>
        <begin position="122"/>
        <end position="139"/>
    </location>
</feature>
<comment type="caution">
    <text evidence="2">The sequence shown here is derived from an EMBL/GenBank/DDBJ whole genome shotgun (WGS) entry which is preliminary data.</text>
</comment>
<proteinExistence type="predicted"/>
<gene>
    <name evidence="2" type="ORF">S03H2_21153</name>
</gene>
<keyword evidence="1" id="KW-0812">Transmembrane</keyword>
<keyword evidence="1" id="KW-1133">Transmembrane helix</keyword>